<comment type="similarity">
    <text evidence="3 16">Belongs to the dihydroorotate dehydrogenase family. Type 2 subfamily.</text>
</comment>
<evidence type="ECO:0000256" key="6">
    <source>
        <dbReference type="ARBA" id="ARBA00022630"/>
    </source>
</evidence>
<evidence type="ECO:0000256" key="10">
    <source>
        <dbReference type="ARBA" id="ARBA00022946"/>
    </source>
</evidence>
<dbReference type="Pfam" id="PF01180">
    <property type="entry name" value="DHO_dh"/>
    <property type="match status" value="1"/>
</dbReference>
<keyword evidence="11" id="KW-1133">Transmembrane helix</keyword>
<sequence length="399" mass="44468">MSSSKLLHKIKSMVLITSSATALLGGYCFYKNDERLFDYVLMPLMRLFEAERSHELAVKTCKYKILPSVDYKDPDSLNTRMQNIFLKNPVGIAAGFDKNAEAVEGLDKIGFGFVEIGSVTPFPQSGNQKPRVFRLIEDDAIINRYGFNSDGHETVWKRLQQLRSHQRYEGVIGVNLGKNKSSEDAVKDYVDGVKLFGPVADYLVVNVSSPNTPGLRKMQQKDTLKDLLVNVVKENLALDLPRPIFLKLSPDLTDTELKDICGIIKKKECKVDGLIISNTTVDRSMILHSQFNNEVGGLSGKPLKEKSTRMISEAYKLTQGKIPIIGVGGVSSGQDVYEKIRAGASAVQIYTSFAYHGPPIVTKIKKELEEILKEQGHQTVQDAIGKGITYQRKSWFGLF</sequence>
<keyword evidence="14" id="KW-0472">Membrane</keyword>
<dbReference type="NCBIfam" id="NF003645">
    <property type="entry name" value="PRK05286.1-2"/>
    <property type="match status" value="1"/>
</dbReference>
<dbReference type="PANTHER" id="PTHR48109:SF4">
    <property type="entry name" value="DIHYDROOROTATE DEHYDROGENASE (QUINONE), MITOCHONDRIAL"/>
    <property type="match status" value="1"/>
</dbReference>
<keyword evidence="10" id="KW-0809">Transit peptide</keyword>
<dbReference type="GO" id="GO:0006207">
    <property type="term" value="P:'de novo' pyrimidine nucleobase biosynthetic process"/>
    <property type="evidence" value="ECO:0007669"/>
    <property type="project" value="InterPro"/>
</dbReference>
<keyword evidence="9 16" id="KW-0999">Mitochondrion inner membrane</keyword>
<evidence type="ECO:0000259" key="17">
    <source>
        <dbReference type="Pfam" id="PF01180"/>
    </source>
</evidence>
<comment type="pathway">
    <text evidence="2 16">Pyrimidine metabolism; UMP biosynthesis via de novo pathway; orotate from (S)-dihydroorotate (quinone route): step 1/1.</text>
</comment>
<evidence type="ECO:0000256" key="2">
    <source>
        <dbReference type="ARBA" id="ARBA00005161"/>
    </source>
</evidence>
<evidence type="ECO:0000256" key="9">
    <source>
        <dbReference type="ARBA" id="ARBA00022792"/>
    </source>
</evidence>
<dbReference type="EMBL" id="CVRI01000072">
    <property type="protein sequence ID" value="CRL07555.1"/>
    <property type="molecule type" value="Genomic_DNA"/>
</dbReference>
<evidence type="ECO:0000256" key="5">
    <source>
        <dbReference type="ARBA" id="ARBA00017599"/>
    </source>
</evidence>
<reference evidence="18 19" key="1">
    <citation type="submission" date="2015-04" db="EMBL/GenBank/DDBJ databases">
        <authorList>
            <person name="Syromyatnikov M.Y."/>
            <person name="Popov V.N."/>
        </authorList>
    </citation>
    <scope>NUCLEOTIDE SEQUENCE [LARGE SCALE GENOMIC DNA]</scope>
</reference>
<evidence type="ECO:0000256" key="11">
    <source>
        <dbReference type="ARBA" id="ARBA00022989"/>
    </source>
</evidence>
<keyword evidence="19" id="KW-1185">Reference proteome</keyword>
<dbReference type="InterPro" id="IPR050074">
    <property type="entry name" value="DHO_dehydrogenase"/>
</dbReference>
<organism evidence="18 19">
    <name type="scientific">Clunio marinus</name>
    <dbReference type="NCBI Taxonomy" id="568069"/>
    <lineage>
        <taxon>Eukaryota</taxon>
        <taxon>Metazoa</taxon>
        <taxon>Ecdysozoa</taxon>
        <taxon>Arthropoda</taxon>
        <taxon>Hexapoda</taxon>
        <taxon>Insecta</taxon>
        <taxon>Pterygota</taxon>
        <taxon>Neoptera</taxon>
        <taxon>Endopterygota</taxon>
        <taxon>Diptera</taxon>
        <taxon>Nematocera</taxon>
        <taxon>Chironomoidea</taxon>
        <taxon>Chironomidae</taxon>
        <taxon>Clunio</taxon>
    </lineage>
</organism>
<gene>
    <name evidence="18" type="ORF">CLUMA_CG020520</name>
</gene>
<keyword evidence="7 16" id="KW-0288">FMN</keyword>
<evidence type="ECO:0000256" key="16">
    <source>
        <dbReference type="RuleBase" id="RU361255"/>
    </source>
</evidence>
<dbReference type="EC" id="1.3.5.2" evidence="4 16"/>
<dbReference type="STRING" id="568069.A0A1J1J568"/>
<dbReference type="SUPFAM" id="SSF51395">
    <property type="entry name" value="FMN-linked oxidoreductases"/>
    <property type="match status" value="1"/>
</dbReference>
<evidence type="ECO:0000256" key="1">
    <source>
        <dbReference type="ARBA" id="ARBA00004434"/>
    </source>
</evidence>
<evidence type="ECO:0000256" key="13">
    <source>
        <dbReference type="ARBA" id="ARBA00023128"/>
    </source>
</evidence>
<dbReference type="PANTHER" id="PTHR48109">
    <property type="entry name" value="DIHYDROOROTATE DEHYDROGENASE (QUINONE), MITOCHONDRIAL-RELATED"/>
    <property type="match status" value="1"/>
</dbReference>
<name>A0A1J1J568_9DIPT</name>
<evidence type="ECO:0000256" key="3">
    <source>
        <dbReference type="ARBA" id="ARBA00005359"/>
    </source>
</evidence>
<dbReference type="CDD" id="cd04738">
    <property type="entry name" value="DHOD_2_like"/>
    <property type="match status" value="1"/>
</dbReference>
<feature type="domain" description="Dihydroorotate dehydrogenase catalytic" evidence="17">
    <location>
        <begin position="77"/>
        <end position="372"/>
    </location>
</feature>
<dbReference type="AlphaFoldDB" id="A0A1J1J568"/>
<keyword evidence="12 16" id="KW-0560">Oxidoreductase</keyword>
<evidence type="ECO:0000313" key="19">
    <source>
        <dbReference type="Proteomes" id="UP000183832"/>
    </source>
</evidence>
<dbReference type="FunFam" id="3.20.20.70:FF:000066">
    <property type="entry name" value="Dihydroorotate dehydrogenase (quinone), mitochondrial"/>
    <property type="match status" value="1"/>
</dbReference>
<evidence type="ECO:0000256" key="15">
    <source>
        <dbReference type="ARBA" id="ARBA00048639"/>
    </source>
</evidence>
<evidence type="ECO:0000256" key="12">
    <source>
        <dbReference type="ARBA" id="ARBA00023002"/>
    </source>
</evidence>
<evidence type="ECO:0000256" key="4">
    <source>
        <dbReference type="ARBA" id="ARBA00012791"/>
    </source>
</evidence>
<comment type="cofactor">
    <cofactor evidence="16">
        <name>FMN</name>
        <dbReference type="ChEBI" id="CHEBI:58210"/>
    </cofactor>
    <text evidence="16">Binds 1 FMN per subunit.</text>
</comment>
<dbReference type="PROSITE" id="PS00911">
    <property type="entry name" value="DHODEHASE_1"/>
    <property type="match status" value="1"/>
</dbReference>
<comment type="catalytic activity">
    <reaction evidence="15 16">
        <text>(S)-dihydroorotate + a quinone = orotate + a quinol</text>
        <dbReference type="Rhea" id="RHEA:30187"/>
        <dbReference type="ChEBI" id="CHEBI:24646"/>
        <dbReference type="ChEBI" id="CHEBI:30839"/>
        <dbReference type="ChEBI" id="CHEBI:30864"/>
        <dbReference type="ChEBI" id="CHEBI:132124"/>
        <dbReference type="EC" id="1.3.5.2"/>
    </reaction>
</comment>
<dbReference type="GO" id="GO:0106430">
    <property type="term" value="F:dihydroorotate dehydrogenase (quinone) activity"/>
    <property type="evidence" value="ECO:0007669"/>
    <property type="project" value="UniProtKB-EC"/>
</dbReference>
<keyword evidence="6 16" id="KW-0285">Flavoprotein</keyword>
<proteinExistence type="inferred from homology"/>
<accession>A0A1J1J568</accession>
<dbReference type="Gene3D" id="3.20.20.70">
    <property type="entry name" value="Aldolase class I"/>
    <property type="match status" value="1"/>
</dbReference>
<evidence type="ECO:0000256" key="14">
    <source>
        <dbReference type="ARBA" id="ARBA00023136"/>
    </source>
</evidence>
<evidence type="ECO:0000256" key="7">
    <source>
        <dbReference type="ARBA" id="ARBA00022643"/>
    </source>
</evidence>
<dbReference type="InterPro" id="IPR013785">
    <property type="entry name" value="Aldolase_TIM"/>
</dbReference>
<keyword evidence="8" id="KW-0812">Transmembrane</keyword>
<protein>
    <recommendedName>
        <fullName evidence="5 16">Dihydroorotate dehydrogenase (quinone), mitochondrial</fullName>
        <shortName evidence="16">DHOdehase</shortName>
        <ecNumber evidence="4 16">1.3.5.2</ecNumber>
    </recommendedName>
</protein>
<dbReference type="InterPro" id="IPR001295">
    <property type="entry name" value="Dihydroorotate_DH_CS"/>
</dbReference>
<dbReference type="InterPro" id="IPR005719">
    <property type="entry name" value="Dihydroorotate_DH_2"/>
</dbReference>
<keyword evidence="13 16" id="KW-0496">Mitochondrion</keyword>
<evidence type="ECO:0000256" key="8">
    <source>
        <dbReference type="ARBA" id="ARBA00022692"/>
    </source>
</evidence>
<comment type="subcellular location">
    <subcellularLocation>
        <location evidence="1 16">Mitochondrion inner membrane</location>
        <topology evidence="1 16">Single-pass membrane protein</topology>
    </subcellularLocation>
</comment>
<dbReference type="Proteomes" id="UP000183832">
    <property type="component" value="Unassembled WGS sequence"/>
</dbReference>
<dbReference type="NCBIfam" id="NF003652">
    <property type="entry name" value="PRK05286.2-5"/>
    <property type="match status" value="1"/>
</dbReference>
<dbReference type="PROSITE" id="PS00912">
    <property type="entry name" value="DHODEHASE_2"/>
    <property type="match status" value="1"/>
</dbReference>
<dbReference type="OrthoDB" id="7717586at2759"/>
<dbReference type="UniPathway" id="UPA00070">
    <property type="reaction ID" value="UER00946"/>
</dbReference>
<dbReference type="NCBIfam" id="TIGR01036">
    <property type="entry name" value="pyrD_sub2"/>
    <property type="match status" value="1"/>
</dbReference>
<dbReference type="InterPro" id="IPR005720">
    <property type="entry name" value="Dihydroorotate_DH_cat"/>
</dbReference>
<evidence type="ECO:0000313" key="18">
    <source>
        <dbReference type="EMBL" id="CRL07555.1"/>
    </source>
</evidence>
<dbReference type="GO" id="GO:0044205">
    <property type="term" value="P:'de novo' UMP biosynthetic process"/>
    <property type="evidence" value="ECO:0007669"/>
    <property type="project" value="UniProtKB-UniPathway"/>
</dbReference>
<dbReference type="GO" id="GO:0005743">
    <property type="term" value="C:mitochondrial inner membrane"/>
    <property type="evidence" value="ECO:0007669"/>
    <property type="project" value="UniProtKB-SubCell"/>
</dbReference>